<feature type="compositionally biased region" description="Basic and acidic residues" evidence="2">
    <location>
        <begin position="663"/>
        <end position="672"/>
    </location>
</feature>
<gene>
    <name evidence="3" type="ORF">M406DRAFT_330340</name>
</gene>
<accession>A0A9P5CPU2</accession>
<keyword evidence="1" id="KW-0808">Transferase</keyword>
<feature type="compositionally biased region" description="Basic and acidic residues" evidence="2">
    <location>
        <begin position="51"/>
        <end position="72"/>
    </location>
</feature>
<feature type="compositionally biased region" description="Polar residues" evidence="2">
    <location>
        <begin position="266"/>
        <end position="282"/>
    </location>
</feature>
<comment type="caution">
    <text evidence="3">The sequence shown here is derived from an EMBL/GenBank/DDBJ whole genome shotgun (WGS) entry which is preliminary data.</text>
</comment>
<feature type="compositionally biased region" description="Low complexity" evidence="2">
    <location>
        <begin position="348"/>
        <end position="357"/>
    </location>
</feature>
<feature type="compositionally biased region" description="Polar residues" evidence="2">
    <location>
        <begin position="299"/>
        <end position="322"/>
    </location>
</feature>
<evidence type="ECO:0000313" key="3">
    <source>
        <dbReference type="EMBL" id="KAF3766533.1"/>
    </source>
</evidence>
<dbReference type="AlphaFoldDB" id="A0A9P5CPU2"/>
<feature type="compositionally biased region" description="Low complexity" evidence="2">
    <location>
        <begin position="602"/>
        <end position="621"/>
    </location>
</feature>
<keyword evidence="4" id="KW-1185">Reference proteome</keyword>
<dbReference type="EMBL" id="MU032347">
    <property type="protein sequence ID" value="KAF3766533.1"/>
    <property type="molecule type" value="Genomic_DNA"/>
</dbReference>
<feature type="compositionally biased region" description="Low complexity" evidence="2">
    <location>
        <begin position="700"/>
        <end position="711"/>
    </location>
</feature>
<feature type="compositionally biased region" description="Polar residues" evidence="2">
    <location>
        <begin position="175"/>
        <end position="185"/>
    </location>
</feature>
<protein>
    <recommendedName>
        <fullName evidence="5">AT hook domain-containing protein</fullName>
    </recommendedName>
</protein>
<feature type="compositionally biased region" description="Low complexity" evidence="2">
    <location>
        <begin position="502"/>
        <end position="513"/>
    </location>
</feature>
<feature type="compositionally biased region" description="Polar residues" evidence="2">
    <location>
        <begin position="84"/>
        <end position="100"/>
    </location>
</feature>
<feature type="region of interest" description="Disordered" evidence="2">
    <location>
        <begin position="1"/>
        <end position="461"/>
    </location>
</feature>
<dbReference type="RefSeq" id="XP_040777494.1">
    <property type="nucleotide sequence ID" value="XM_040920504.1"/>
</dbReference>
<feature type="compositionally biased region" description="Polar residues" evidence="2">
    <location>
        <begin position="232"/>
        <end position="242"/>
    </location>
</feature>
<evidence type="ECO:0000313" key="4">
    <source>
        <dbReference type="Proteomes" id="UP000803844"/>
    </source>
</evidence>
<evidence type="ECO:0000256" key="1">
    <source>
        <dbReference type="ARBA" id="ARBA00022679"/>
    </source>
</evidence>
<name>A0A9P5CPU2_CRYP1</name>
<dbReference type="OrthoDB" id="5404794at2759"/>
<dbReference type="Pfam" id="PF14377">
    <property type="entry name" value="UBM"/>
    <property type="match status" value="1"/>
</dbReference>
<dbReference type="InterPro" id="IPR025527">
    <property type="entry name" value="HUWE1/Rev1_UBM"/>
</dbReference>
<dbReference type="Proteomes" id="UP000803844">
    <property type="component" value="Unassembled WGS sequence"/>
</dbReference>
<dbReference type="GeneID" id="63837633"/>
<evidence type="ECO:0008006" key="5">
    <source>
        <dbReference type="Google" id="ProtNLM"/>
    </source>
</evidence>
<feature type="region of interest" description="Disordered" evidence="2">
    <location>
        <begin position="497"/>
        <end position="757"/>
    </location>
</feature>
<organism evidence="3 4">
    <name type="scientific">Cryphonectria parasitica (strain ATCC 38755 / EP155)</name>
    <dbReference type="NCBI Taxonomy" id="660469"/>
    <lineage>
        <taxon>Eukaryota</taxon>
        <taxon>Fungi</taxon>
        <taxon>Dikarya</taxon>
        <taxon>Ascomycota</taxon>
        <taxon>Pezizomycotina</taxon>
        <taxon>Sordariomycetes</taxon>
        <taxon>Sordariomycetidae</taxon>
        <taxon>Diaporthales</taxon>
        <taxon>Cryphonectriaceae</taxon>
        <taxon>Cryphonectria-Endothia species complex</taxon>
        <taxon>Cryphonectria</taxon>
    </lineage>
</organism>
<proteinExistence type="predicted"/>
<reference evidence="3" key="1">
    <citation type="journal article" date="2020" name="Phytopathology">
        <title>Genome sequence of the chestnut blight fungus Cryphonectria parasitica EP155: A fundamental resource for an archetypical invasive plant pathogen.</title>
        <authorList>
            <person name="Crouch J.A."/>
            <person name="Dawe A."/>
            <person name="Aerts A."/>
            <person name="Barry K."/>
            <person name="Churchill A.C.L."/>
            <person name="Grimwood J."/>
            <person name="Hillman B."/>
            <person name="Milgroom M.G."/>
            <person name="Pangilinan J."/>
            <person name="Smith M."/>
            <person name="Salamov A."/>
            <person name="Schmutz J."/>
            <person name="Yadav J."/>
            <person name="Grigoriev I.V."/>
            <person name="Nuss D."/>
        </authorList>
    </citation>
    <scope>NUCLEOTIDE SEQUENCE</scope>
    <source>
        <strain evidence="3">EP155</strain>
    </source>
</reference>
<evidence type="ECO:0000256" key="2">
    <source>
        <dbReference type="SAM" id="MobiDB-lite"/>
    </source>
</evidence>
<feature type="compositionally biased region" description="Basic and acidic residues" evidence="2">
    <location>
        <begin position="389"/>
        <end position="413"/>
    </location>
</feature>
<sequence>MHDTKVIVDSEDEDEGFSPDHSPSKSLTADDFTGLADGNEKPGDEPTSDSRSTDPEFFKRFYENQQKAKDQIVPDTAQDAEGSKGSSLRQDKNNSSSITDPTMRKTRKGRLGRADSREFADLTQVTTPDAPSARQRDVYDFTISDEEGEPLESAGPSGKRKRRLAEDTTAEFSPLQLSTRTQASDGQDRPSRAKKKRKSAARHETQSDIPDAIDLLAVPTNADMDGIELRDSNNPPGSTVPNTLEDLSASRMLPPTSFFIDPPSRLTASQKQEYLPVSSHSELSGEEAHQQPSLPQPNPATQDQRSTNTDATIAYTTPSRYCSSAAPLPMPILDDMATSSPTRAQMYRTRGASSSRSGRADAEQWQPQSSPDELNPHLPPAPSRKTRRMRDAGVQDTHRHEEPWDSDQIDSHQENYVPRPSRRRSRAVEEVESVDDLSLSMPDTCPPGDISFTGGNDAQPILISSGQEAPQIQTERVEGVDPEFLAALPDDLRQEVISNHIAQRSSRTSQAARTRSRGLPTESAGERQPVSEDTPQPKKRGRKKKNAEGNSNEASVAHHAPEADPSPAPTATAATTRRKRGRPKKVEVVQPVSDPEAQHTSAAAEIAAPIPAAAGEPEPTEVLAAGSAQELQEITRGPSKRGRKKKVVEEAPTPPAQEQEGEGPSHDTRDGTEELFTLSVEGSGESAEIGDQREALKDISNASSQNASARSKTVDQIASDDGSGGGMQQETTPEPKAKEMQKSAPTSGQQGKVPLRVGLSKRSRIAPLLKIIRK</sequence>
<dbReference type="GO" id="GO:0016740">
    <property type="term" value="F:transferase activity"/>
    <property type="evidence" value="ECO:0007669"/>
    <property type="project" value="UniProtKB-KW"/>
</dbReference>